<evidence type="ECO:0000313" key="15">
    <source>
        <dbReference type="Proteomes" id="UP000184404"/>
    </source>
</evidence>
<evidence type="ECO:0000256" key="7">
    <source>
        <dbReference type="ARBA" id="ARBA00022801"/>
    </source>
</evidence>
<dbReference type="Proteomes" id="UP000184404">
    <property type="component" value="Unassembled WGS sequence"/>
</dbReference>
<comment type="similarity">
    <text evidence="2 12">Belongs to the peptidase M48B family.</text>
</comment>
<feature type="binding site" evidence="12">
    <location>
        <position position="130"/>
    </location>
    <ligand>
        <name>Zn(2+)</name>
        <dbReference type="ChEBI" id="CHEBI:29105"/>
        <note>catalytic</note>
    </ligand>
</feature>
<dbReference type="GO" id="GO:0004222">
    <property type="term" value="F:metalloendopeptidase activity"/>
    <property type="evidence" value="ECO:0007669"/>
    <property type="project" value="UniProtKB-UniRule"/>
</dbReference>
<feature type="transmembrane region" description="Helical" evidence="12">
    <location>
        <begin position="178"/>
        <end position="197"/>
    </location>
</feature>
<gene>
    <name evidence="12" type="primary">htpX</name>
    <name evidence="14" type="ORF">SAMN02745190_01702</name>
</gene>
<evidence type="ECO:0000313" key="14">
    <source>
        <dbReference type="EMBL" id="SHF03353.1"/>
    </source>
</evidence>
<name>A0A1M4YCQ2_9FIRM</name>
<dbReference type="EC" id="3.4.24.-" evidence="12"/>
<organism evidence="14 15">
    <name type="scientific">Schwartzia succinivorans DSM 10502</name>
    <dbReference type="NCBI Taxonomy" id="1123243"/>
    <lineage>
        <taxon>Bacteria</taxon>
        <taxon>Bacillati</taxon>
        <taxon>Bacillota</taxon>
        <taxon>Negativicutes</taxon>
        <taxon>Selenomonadales</taxon>
        <taxon>Selenomonadaceae</taxon>
        <taxon>Schwartzia</taxon>
    </lineage>
</organism>
<dbReference type="PANTHER" id="PTHR43221:SF1">
    <property type="entry name" value="PROTEASE HTPX"/>
    <property type="match status" value="1"/>
</dbReference>
<feature type="domain" description="Peptidase M48" evidence="13">
    <location>
        <begin position="64"/>
        <end position="283"/>
    </location>
</feature>
<evidence type="ECO:0000259" key="13">
    <source>
        <dbReference type="Pfam" id="PF01435"/>
    </source>
</evidence>
<keyword evidence="6 12" id="KW-0479">Metal-binding</keyword>
<keyword evidence="7 12" id="KW-0378">Hydrolase</keyword>
<dbReference type="EMBL" id="FQUG01000006">
    <property type="protein sequence ID" value="SHF03353.1"/>
    <property type="molecule type" value="Genomic_DNA"/>
</dbReference>
<keyword evidence="3 12" id="KW-1003">Cell membrane</keyword>
<dbReference type="GO" id="GO:0006508">
    <property type="term" value="P:proteolysis"/>
    <property type="evidence" value="ECO:0007669"/>
    <property type="project" value="UniProtKB-KW"/>
</dbReference>
<evidence type="ECO:0000256" key="10">
    <source>
        <dbReference type="ARBA" id="ARBA00023049"/>
    </source>
</evidence>
<feature type="transmembrane region" description="Helical" evidence="12">
    <location>
        <begin position="30"/>
        <end position="47"/>
    </location>
</feature>
<comment type="cofactor">
    <cofactor evidence="12">
        <name>Zn(2+)</name>
        <dbReference type="ChEBI" id="CHEBI:29105"/>
    </cofactor>
    <text evidence="12">Binds 1 zinc ion per subunit.</text>
</comment>
<keyword evidence="5 12" id="KW-0812">Transmembrane</keyword>
<comment type="subcellular location">
    <subcellularLocation>
        <location evidence="1 12">Cell membrane</location>
        <topology evidence="1 12">Multi-pass membrane protein</topology>
    </subcellularLocation>
</comment>
<evidence type="ECO:0000256" key="1">
    <source>
        <dbReference type="ARBA" id="ARBA00004651"/>
    </source>
</evidence>
<keyword evidence="4 12" id="KW-0645">Protease</keyword>
<dbReference type="GO" id="GO:0005886">
    <property type="term" value="C:plasma membrane"/>
    <property type="evidence" value="ECO:0007669"/>
    <property type="project" value="UniProtKB-SubCell"/>
</dbReference>
<feature type="binding site" evidence="12">
    <location>
        <position position="134"/>
    </location>
    <ligand>
        <name>Zn(2+)</name>
        <dbReference type="ChEBI" id="CHEBI:29105"/>
        <note>catalytic</note>
    </ligand>
</feature>
<sequence>MNTIKTTLLMALLMGVLVAVGGAFGGQQGATIMLIISLGINFFSYWFSDTMVLKAYGAREINESQAPELYNLVKKLAERAELPMPKVCIINSDVPNAFATGRSPSHAAVAVTTGIMRALNYEELSGVLGHELSHVKHRDTLISTVAASIAGVISWIANMAQWAAIFGTGRSSDRDDNGGAIGLLFTIIVAPIAAMLIQMAISRSREYEADESGGRICGNPLYLASALEKIEYYATHARPMEDATPATAHLFIINPLKNARMTFASLFSTHPATEERIRRLREQAREMK</sequence>
<evidence type="ECO:0000256" key="6">
    <source>
        <dbReference type="ARBA" id="ARBA00022723"/>
    </source>
</evidence>
<dbReference type="HAMAP" id="MF_00188">
    <property type="entry name" value="Pept_M48_protease_HtpX"/>
    <property type="match status" value="1"/>
</dbReference>
<keyword evidence="14" id="KW-0346">Stress response</keyword>
<feature type="active site" evidence="12">
    <location>
        <position position="131"/>
    </location>
</feature>
<dbReference type="AlphaFoldDB" id="A0A1M4YCQ2"/>
<evidence type="ECO:0000256" key="5">
    <source>
        <dbReference type="ARBA" id="ARBA00022692"/>
    </source>
</evidence>
<dbReference type="Gene3D" id="3.30.2010.10">
    <property type="entry name" value="Metalloproteases ('zincins'), catalytic domain"/>
    <property type="match status" value="1"/>
</dbReference>
<feature type="transmembrane region" description="Helical" evidence="12">
    <location>
        <begin position="7"/>
        <end position="24"/>
    </location>
</feature>
<dbReference type="STRING" id="1123243.SAMN02745190_01702"/>
<evidence type="ECO:0000256" key="3">
    <source>
        <dbReference type="ARBA" id="ARBA00022475"/>
    </source>
</evidence>
<keyword evidence="11 12" id="KW-0472">Membrane</keyword>
<accession>A0A1M4YCQ2</accession>
<reference evidence="14 15" key="1">
    <citation type="submission" date="2016-11" db="EMBL/GenBank/DDBJ databases">
        <authorList>
            <person name="Jaros S."/>
            <person name="Januszkiewicz K."/>
            <person name="Wedrychowicz H."/>
        </authorList>
    </citation>
    <scope>NUCLEOTIDE SEQUENCE [LARGE SCALE GENOMIC DNA]</scope>
    <source>
        <strain evidence="14 15">DSM 10502</strain>
    </source>
</reference>
<keyword evidence="8 12" id="KW-0862">Zinc</keyword>
<evidence type="ECO:0000256" key="4">
    <source>
        <dbReference type="ARBA" id="ARBA00022670"/>
    </source>
</evidence>
<protein>
    <recommendedName>
        <fullName evidence="12">Protease HtpX homolog</fullName>
        <ecNumber evidence="12">3.4.24.-</ecNumber>
    </recommendedName>
</protein>
<dbReference type="InterPro" id="IPR022919">
    <property type="entry name" value="Pept_M48_protease_HtpX"/>
</dbReference>
<dbReference type="InterPro" id="IPR050083">
    <property type="entry name" value="HtpX_protease"/>
</dbReference>
<evidence type="ECO:0000256" key="9">
    <source>
        <dbReference type="ARBA" id="ARBA00022989"/>
    </source>
</evidence>
<evidence type="ECO:0000256" key="8">
    <source>
        <dbReference type="ARBA" id="ARBA00022833"/>
    </source>
</evidence>
<evidence type="ECO:0000256" key="2">
    <source>
        <dbReference type="ARBA" id="ARBA00009779"/>
    </source>
</evidence>
<dbReference type="InterPro" id="IPR001915">
    <property type="entry name" value="Peptidase_M48"/>
</dbReference>
<proteinExistence type="inferred from homology"/>
<dbReference type="NCBIfam" id="NF002826">
    <property type="entry name" value="PRK03001.1"/>
    <property type="match status" value="1"/>
</dbReference>
<dbReference type="GO" id="GO:0008270">
    <property type="term" value="F:zinc ion binding"/>
    <property type="evidence" value="ECO:0007669"/>
    <property type="project" value="UniProtKB-UniRule"/>
</dbReference>
<keyword evidence="9 12" id="KW-1133">Transmembrane helix</keyword>
<keyword evidence="10 12" id="KW-0482">Metalloprotease</keyword>
<evidence type="ECO:0000256" key="12">
    <source>
        <dbReference type="HAMAP-Rule" id="MF_00188"/>
    </source>
</evidence>
<dbReference type="OrthoDB" id="15218at2"/>
<dbReference type="CDD" id="cd07336">
    <property type="entry name" value="M48B_HtpX_like"/>
    <property type="match status" value="1"/>
</dbReference>
<keyword evidence="15" id="KW-1185">Reference proteome</keyword>
<feature type="transmembrane region" description="Helical" evidence="12">
    <location>
        <begin position="141"/>
        <end position="166"/>
    </location>
</feature>
<dbReference type="PANTHER" id="PTHR43221">
    <property type="entry name" value="PROTEASE HTPX"/>
    <property type="match status" value="1"/>
</dbReference>
<feature type="binding site" evidence="12">
    <location>
        <position position="206"/>
    </location>
    <ligand>
        <name>Zn(2+)</name>
        <dbReference type="ChEBI" id="CHEBI:29105"/>
        <note>catalytic</note>
    </ligand>
</feature>
<dbReference type="RefSeq" id="WP_072935797.1">
    <property type="nucleotide sequence ID" value="NZ_FQUG01000006.1"/>
</dbReference>
<dbReference type="Pfam" id="PF01435">
    <property type="entry name" value="Peptidase_M48"/>
    <property type="match status" value="1"/>
</dbReference>
<evidence type="ECO:0000256" key="11">
    <source>
        <dbReference type="ARBA" id="ARBA00023136"/>
    </source>
</evidence>